<dbReference type="Proteomes" id="UP000576082">
    <property type="component" value="Unassembled WGS sequence"/>
</dbReference>
<proteinExistence type="predicted"/>
<dbReference type="PROSITE" id="PS51257">
    <property type="entry name" value="PROKAR_LIPOPROTEIN"/>
    <property type="match status" value="1"/>
</dbReference>
<feature type="signal peptide" evidence="1">
    <location>
        <begin position="1"/>
        <end position="23"/>
    </location>
</feature>
<keyword evidence="1" id="KW-0732">Signal</keyword>
<feature type="chain" id="PRO_5030546317" evidence="1">
    <location>
        <begin position="24"/>
        <end position="592"/>
    </location>
</feature>
<evidence type="ECO:0000256" key="1">
    <source>
        <dbReference type="SAM" id="SignalP"/>
    </source>
</evidence>
<sequence>MKKKLTKASLLLLLALIGFSCQNKNEEPSNLNNEQSSALRMPFNQRVFLLNSANGKSIIYEVDYDFQGLQGEATLTKLETSEQLPAGGHMCISPDNKYLTVVVAKKSRIYLIDIATGEVKSSILMGYKHNKLNTPVDEVRANPEAFYMKKIGGITQVDVDQEGYLFIAGKAGFFRVVSDRGNGATDPSGINTGKDIWTEIWNRQDPSLSNGENWVHALEYKFSKNLAVESTEDGEDYFEDVTPFNPKKVRFQGGDILFTQNASETDGFEQQRLISFSQWKGGTAIYLELEWNYETMEISFDAGKIFGGLNKARDPETKSRSKRAGRVTGAALTGDNLVMTSHHKSNNLQLRTLDGEIVDAEIAMQMSDGSPGLVHNWGDMASTQAFDKNTSNASSLSNKEIDGEYYGAWYNGDQPNHQYAEVKVYRPGLSVEQYEVLDLSEDNHNVSQQSRRNSANADIADYSKNGSKFVSLGGGSILMRFPSAVAINANTVLQVVETSWNKSAEYATIEDAFKAYGEKAEVSILIGNNSRYYSEELLNDANWVSLGHASIANNEFDLGSYSGEFTWVKIEDNASNTPDGFDVNFVAAFDKQ</sequence>
<comment type="caution">
    <text evidence="2">The sequence shown here is derived from an EMBL/GenBank/DDBJ whole genome shotgun (WGS) entry which is preliminary data.</text>
</comment>
<organism evidence="2 3">
    <name type="scientific">Flammeovirga aprica JL-4</name>
    <dbReference type="NCBI Taxonomy" id="694437"/>
    <lineage>
        <taxon>Bacteria</taxon>
        <taxon>Pseudomonadati</taxon>
        <taxon>Bacteroidota</taxon>
        <taxon>Cytophagia</taxon>
        <taxon>Cytophagales</taxon>
        <taxon>Flammeovirgaceae</taxon>
        <taxon>Flammeovirga</taxon>
    </lineage>
</organism>
<dbReference type="AlphaFoldDB" id="A0A7X9RWP6"/>
<dbReference type="EMBL" id="JABANE010000055">
    <property type="protein sequence ID" value="NME70102.1"/>
    <property type="molecule type" value="Genomic_DNA"/>
</dbReference>
<dbReference type="SUPFAM" id="SSF63825">
    <property type="entry name" value="YWTD domain"/>
    <property type="match status" value="1"/>
</dbReference>
<reference evidence="2 3" key="1">
    <citation type="submission" date="2020-04" db="EMBL/GenBank/DDBJ databases">
        <title>Flammeovirga sp. SR4, a novel species isolated from seawater.</title>
        <authorList>
            <person name="Wang X."/>
        </authorList>
    </citation>
    <scope>NUCLEOTIDE SEQUENCE [LARGE SCALE GENOMIC DNA]</scope>
    <source>
        <strain evidence="2 3">ATCC 23126</strain>
    </source>
</reference>
<keyword evidence="3" id="KW-1185">Reference proteome</keyword>
<gene>
    <name evidence="2" type="ORF">HHU12_19160</name>
</gene>
<evidence type="ECO:0000313" key="3">
    <source>
        <dbReference type="Proteomes" id="UP000576082"/>
    </source>
</evidence>
<protein>
    <submittedName>
        <fullName evidence="2">Uncharacterized protein</fullName>
    </submittedName>
</protein>
<dbReference type="RefSeq" id="WP_169658345.1">
    <property type="nucleotide sequence ID" value="NZ_JABANE010000055.1"/>
</dbReference>
<name>A0A7X9RWP6_9BACT</name>
<accession>A0A7X9RWP6</accession>
<evidence type="ECO:0000313" key="2">
    <source>
        <dbReference type="EMBL" id="NME70102.1"/>
    </source>
</evidence>